<evidence type="ECO:0000313" key="1">
    <source>
        <dbReference type="EMBL" id="CAB3976891.1"/>
    </source>
</evidence>
<sequence length="163" mass="18104">MASNVKKAVVKDLLEANKLIRKVKSESVSLKFQNLGFKDLHLLVYSDASHGNAEEDHSQGGQIVFLVEGEGKCIPICWTSKRIRRRSTLAAETLSMVDGIDLGIFLATLFCDLYYGVADSTLLPIKCITDCKSFCDAIKSNKLVTEKRLRLELSAIKENIHSN</sequence>
<comment type="caution">
    <text evidence="1">The sequence shown here is derived from an EMBL/GenBank/DDBJ whole genome shotgun (WGS) entry which is preliminary data.</text>
</comment>
<dbReference type="Proteomes" id="UP001152795">
    <property type="component" value="Unassembled WGS sequence"/>
</dbReference>
<dbReference type="AlphaFoldDB" id="A0A6S7FRG7"/>
<gene>
    <name evidence="1" type="ORF">PACLA_8A018163</name>
</gene>
<dbReference type="EMBL" id="CACRXK020000019">
    <property type="protein sequence ID" value="CAB3976891.1"/>
    <property type="molecule type" value="Genomic_DNA"/>
</dbReference>
<protein>
    <submittedName>
        <fullName evidence="1">Uncharacterized protein</fullName>
    </submittedName>
</protein>
<accession>A0A6S7FRG7</accession>
<dbReference type="OrthoDB" id="409273at2759"/>
<evidence type="ECO:0000313" key="2">
    <source>
        <dbReference type="Proteomes" id="UP001152795"/>
    </source>
</evidence>
<organism evidence="1 2">
    <name type="scientific">Paramuricea clavata</name>
    <name type="common">Red gorgonian</name>
    <name type="synonym">Violescent sea-whip</name>
    <dbReference type="NCBI Taxonomy" id="317549"/>
    <lineage>
        <taxon>Eukaryota</taxon>
        <taxon>Metazoa</taxon>
        <taxon>Cnidaria</taxon>
        <taxon>Anthozoa</taxon>
        <taxon>Octocorallia</taxon>
        <taxon>Malacalcyonacea</taxon>
        <taxon>Plexauridae</taxon>
        <taxon>Paramuricea</taxon>
    </lineage>
</organism>
<reference evidence="1" key="1">
    <citation type="submission" date="2020-04" db="EMBL/GenBank/DDBJ databases">
        <authorList>
            <person name="Alioto T."/>
            <person name="Alioto T."/>
            <person name="Gomez Garrido J."/>
        </authorList>
    </citation>
    <scope>NUCLEOTIDE SEQUENCE</scope>
    <source>
        <strain evidence="1">A484AB</strain>
    </source>
</reference>
<proteinExistence type="predicted"/>
<keyword evidence="2" id="KW-1185">Reference proteome</keyword>
<name>A0A6S7FRG7_PARCT</name>